<comment type="caution">
    <text evidence="2">The sequence shown here is derived from an EMBL/GenBank/DDBJ whole genome shotgun (WGS) entry which is preliminary data.</text>
</comment>
<name>A0AAJ0GFH0_9PEZI</name>
<feature type="region of interest" description="Disordered" evidence="1">
    <location>
        <begin position="212"/>
        <end position="251"/>
    </location>
</feature>
<dbReference type="Proteomes" id="UP001271007">
    <property type="component" value="Unassembled WGS sequence"/>
</dbReference>
<feature type="compositionally biased region" description="Basic residues" evidence="1">
    <location>
        <begin position="420"/>
        <end position="430"/>
    </location>
</feature>
<organism evidence="2 3">
    <name type="scientific">Extremus antarcticus</name>
    <dbReference type="NCBI Taxonomy" id="702011"/>
    <lineage>
        <taxon>Eukaryota</taxon>
        <taxon>Fungi</taxon>
        <taxon>Dikarya</taxon>
        <taxon>Ascomycota</taxon>
        <taxon>Pezizomycotina</taxon>
        <taxon>Dothideomycetes</taxon>
        <taxon>Dothideomycetidae</taxon>
        <taxon>Mycosphaerellales</taxon>
        <taxon>Extremaceae</taxon>
        <taxon>Extremus</taxon>
    </lineage>
</organism>
<evidence type="ECO:0000313" key="3">
    <source>
        <dbReference type="Proteomes" id="UP001271007"/>
    </source>
</evidence>
<feature type="compositionally biased region" description="Polar residues" evidence="1">
    <location>
        <begin position="212"/>
        <end position="223"/>
    </location>
</feature>
<feature type="region of interest" description="Disordered" evidence="1">
    <location>
        <begin position="387"/>
        <end position="465"/>
    </location>
</feature>
<evidence type="ECO:0000313" key="2">
    <source>
        <dbReference type="EMBL" id="KAK3056537.1"/>
    </source>
</evidence>
<feature type="compositionally biased region" description="Acidic residues" evidence="1">
    <location>
        <begin position="315"/>
        <end position="324"/>
    </location>
</feature>
<feature type="region of interest" description="Disordered" evidence="1">
    <location>
        <begin position="59"/>
        <end position="94"/>
    </location>
</feature>
<sequence>MAVDVDASGGASPSQAEDVQLLDELIALKQAVVSGQHAFKLPFDAIERLKASLLVPETLTNGHSSSRPNGLLNGSTHATNETQRSQPASYSASNGLPGLKVAGAPYISDATQVYNAKPSSAAGLDPIFLEKSDSLVRAEGQLKRQRIERELQTQADQPKHNARDKDPGLDALDVDAVLKSAMERVKPVSGLKAVVDADSSFDENDYYSSQVQSDWSSDASSKNGSDRAAGAFTGDFERLDGAPQGSLARPKQVVGMYERGAARSSLNVAHTIADEDDDMYDPEDEDDDYTPPDVPAFGRSQACAVPTTTQQVASPEDDNSDYEPGEITADNSTVTPNYPPPQAAPAPRQVPIIRNHLTHIAAPQPNRVSPLATAKAPSYDLELINGSPQVVLKPKQYPKYVPSRASTGSPSGNGNTGTGKRNKKNKKRKRDHEPMGRAKRRQRQSAAEPMQEPAPEPLADPAQRTHSRHFIKDEPMSPPPFNSLTALPAYARSAAAQRPIEIDLATPRRGPQPQYMLEGPRSGLRYESSQPAGSMVRLASPSYHRPVQRDTQDLRRVASMHHAQRPASPAQPGPYSPVGPYQRRTTSMTYGDLRFAQVVQQAEQPTFVEQPNAAGSGYYPRTERSQSPYRVQEYQDPYAQAARTAAATPAPTEAPRRIIVDQYGNRYMDVGPAPAPAPAPAQTYAPRASVAPVETRAYPEMSFERAPSRMSVAYAPQAPAAPQYPSAYAAMPPPPARRQPEQQFRYVDANGAIVPGPTYRPAPEPQQYASEPTSPVYQQHVRAEPTSPVYQQFRYEQMPPPPPPPARNITTSPAYAPTRSYSVRPEEPQYLPASYARQGSVAPVQYVRQEPAPAQARAASVMPGMDYHSAAQQAPQPAPQRTYSQAPQQSVRYMDQYGNEVFPRQVSEMRY</sequence>
<protein>
    <submittedName>
        <fullName evidence="2">Uncharacterized protein</fullName>
    </submittedName>
</protein>
<proteinExistence type="predicted"/>
<accession>A0AAJ0GFH0</accession>
<feature type="region of interest" description="Disordered" evidence="1">
    <location>
        <begin position="853"/>
        <end position="886"/>
    </location>
</feature>
<feature type="region of interest" description="Disordered" evidence="1">
    <location>
        <begin position="305"/>
        <end position="351"/>
    </location>
</feature>
<feature type="region of interest" description="Disordered" evidence="1">
    <location>
        <begin position="557"/>
        <end position="584"/>
    </location>
</feature>
<reference evidence="2" key="1">
    <citation type="submission" date="2023-04" db="EMBL/GenBank/DDBJ databases">
        <title>Black Yeasts Isolated from many extreme environments.</title>
        <authorList>
            <person name="Coleine C."/>
            <person name="Stajich J.E."/>
            <person name="Selbmann L."/>
        </authorList>
    </citation>
    <scope>NUCLEOTIDE SEQUENCE</scope>
    <source>
        <strain evidence="2">CCFEE 5312</strain>
    </source>
</reference>
<gene>
    <name evidence="2" type="ORF">LTR09_002330</name>
</gene>
<keyword evidence="3" id="KW-1185">Reference proteome</keyword>
<feature type="region of interest" description="Disordered" evidence="1">
    <location>
        <begin position="604"/>
        <end position="629"/>
    </location>
</feature>
<dbReference type="AlphaFoldDB" id="A0AAJ0GFH0"/>
<dbReference type="EMBL" id="JAWDJX010000005">
    <property type="protein sequence ID" value="KAK3056537.1"/>
    <property type="molecule type" value="Genomic_DNA"/>
</dbReference>
<evidence type="ECO:0000256" key="1">
    <source>
        <dbReference type="SAM" id="MobiDB-lite"/>
    </source>
</evidence>